<comment type="caution">
    <text evidence="3">The sequence shown here is derived from an EMBL/GenBank/DDBJ whole genome shotgun (WGS) entry which is preliminary data.</text>
</comment>
<name>A0ABR9P8R1_9ACTN</name>
<dbReference type="CDD" id="cd00093">
    <property type="entry name" value="HTH_XRE"/>
    <property type="match status" value="1"/>
</dbReference>
<proteinExistence type="predicted"/>
<evidence type="ECO:0000313" key="3">
    <source>
        <dbReference type="EMBL" id="MBE3000197.1"/>
    </source>
</evidence>
<feature type="compositionally biased region" description="Basic and acidic residues" evidence="1">
    <location>
        <begin position="102"/>
        <end position="118"/>
    </location>
</feature>
<dbReference type="Gene3D" id="1.10.260.40">
    <property type="entry name" value="lambda repressor-like DNA-binding domains"/>
    <property type="match status" value="1"/>
</dbReference>
<dbReference type="Pfam" id="PF13560">
    <property type="entry name" value="HTH_31"/>
    <property type="match status" value="1"/>
</dbReference>
<dbReference type="InterPro" id="IPR010982">
    <property type="entry name" value="Lambda_DNA-bd_dom_sf"/>
</dbReference>
<dbReference type="Proteomes" id="UP000806528">
    <property type="component" value="Unassembled WGS sequence"/>
</dbReference>
<dbReference type="PROSITE" id="PS50943">
    <property type="entry name" value="HTH_CROC1"/>
    <property type="match status" value="1"/>
</dbReference>
<dbReference type="InterPro" id="IPR001387">
    <property type="entry name" value="Cro/C1-type_HTH"/>
</dbReference>
<evidence type="ECO:0000259" key="2">
    <source>
        <dbReference type="PROSITE" id="PS50943"/>
    </source>
</evidence>
<gene>
    <name evidence="3" type="ORF">IDM40_16025</name>
</gene>
<dbReference type="EMBL" id="JADBGI010000013">
    <property type="protein sequence ID" value="MBE3000197.1"/>
    <property type="molecule type" value="Genomic_DNA"/>
</dbReference>
<sequence>MGTIARRVQELRNRKGWSAAELGEKLTEKGVPWDRFTVRALEGGRRKNVTVQEFLALAVVLDVAPVHLLFPLHEGAYEITPNGSLFKTGAARHWFRGTEPYPRGDRQMYLSERPERELNWPGSIPESDWTEPPASSDEGETDAGR</sequence>
<evidence type="ECO:0000256" key="1">
    <source>
        <dbReference type="SAM" id="MobiDB-lite"/>
    </source>
</evidence>
<accession>A0ABR9P8R1</accession>
<dbReference type="SUPFAM" id="SSF47413">
    <property type="entry name" value="lambda repressor-like DNA-binding domains"/>
    <property type="match status" value="1"/>
</dbReference>
<feature type="region of interest" description="Disordered" evidence="1">
    <location>
        <begin position="100"/>
        <end position="145"/>
    </location>
</feature>
<keyword evidence="4" id="KW-1185">Reference proteome</keyword>
<evidence type="ECO:0000313" key="4">
    <source>
        <dbReference type="Proteomes" id="UP000806528"/>
    </source>
</evidence>
<feature type="domain" description="HTH cro/C1-type" evidence="2">
    <location>
        <begin position="8"/>
        <end position="68"/>
    </location>
</feature>
<reference evidence="3 4" key="1">
    <citation type="submission" date="2020-09" db="EMBL/GenBank/DDBJ databases">
        <title>Diversity and distribution of actinomycetes associated with coral in the coast of Hainan.</title>
        <authorList>
            <person name="Li F."/>
        </authorList>
    </citation>
    <scope>NUCLEOTIDE SEQUENCE [LARGE SCALE GENOMIC DNA]</scope>
    <source>
        <strain evidence="3 4">HNM0947</strain>
    </source>
</reference>
<dbReference type="RefSeq" id="WP_193122808.1">
    <property type="nucleotide sequence ID" value="NZ_JADBGI010000013.1"/>
</dbReference>
<protein>
    <submittedName>
        <fullName evidence="3">Helix-turn-helix transcriptional regulator</fullName>
    </submittedName>
</protein>
<organism evidence="3 4">
    <name type="scientific">Nocardiopsis coralli</name>
    <dbReference type="NCBI Taxonomy" id="2772213"/>
    <lineage>
        <taxon>Bacteria</taxon>
        <taxon>Bacillati</taxon>
        <taxon>Actinomycetota</taxon>
        <taxon>Actinomycetes</taxon>
        <taxon>Streptosporangiales</taxon>
        <taxon>Nocardiopsidaceae</taxon>
        <taxon>Nocardiopsis</taxon>
    </lineage>
</organism>
<dbReference type="SMART" id="SM00530">
    <property type="entry name" value="HTH_XRE"/>
    <property type="match status" value="1"/>
</dbReference>